<dbReference type="EMBL" id="GBXM01062679">
    <property type="protein sequence ID" value="JAH45898.1"/>
    <property type="molecule type" value="Transcribed_RNA"/>
</dbReference>
<accession>A0A0E9SZH7</accession>
<reference evidence="1" key="2">
    <citation type="journal article" date="2015" name="Fish Shellfish Immunol.">
        <title>Early steps in the European eel (Anguilla anguilla)-Vibrio vulnificus interaction in the gills: Role of the RtxA13 toxin.</title>
        <authorList>
            <person name="Callol A."/>
            <person name="Pajuelo D."/>
            <person name="Ebbesson L."/>
            <person name="Teles M."/>
            <person name="MacKenzie S."/>
            <person name="Amaro C."/>
        </authorList>
    </citation>
    <scope>NUCLEOTIDE SEQUENCE</scope>
</reference>
<reference evidence="1" key="1">
    <citation type="submission" date="2014-11" db="EMBL/GenBank/DDBJ databases">
        <authorList>
            <person name="Amaro Gonzalez C."/>
        </authorList>
    </citation>
    <scope>NUCLEOTIDE SEQUENCE</scope>
</reference>
<organism evidence="1">
    <name type="scientific">Anguilla anguilla</name>
    <name type="common">European freshwater eel</name>
    <name type="synonym">Muraena anguilla</name>
    <dbReference type="NCBI Taxonomy" id="7936"/>
    <lineage>
        <taxon>Eukaryota</taxon>
        <taxon>Metazoa</taxon>
        <taxon>Chordata</taxon>
        <taxon>Craniata</taxon>
        <taxon>Vertebrata</taxon>
        <taxon>Euteleostomi</taxon>
        <taxon>Actinopterygii</taxon>
        <taxon>Neopterygii</taxon>
        <taxon>Teleostei</taxon>
        <taxon>Anguilliformes</taxon>
        <taxon>Anguillidae</taxon>
        <taxon>Anguilla</taxon>
    </lineage>
</organism>
<name>A0A0E9SZH7_ANGAN</name>
<dbReference type="AlphaFoldDB" id="A0A0E9SZH7"/>
<evidence type="ECO:0000313" key="1">
    <source>
        <dbReference type="EMBL" id="JAH45898.1"/>
    </source>
</evidence>
<sequence length="28" mass="3299">MQSQSPKLSICQNRVYRSLWMSELLVSN</sequence>
<proteinExistence type="predicted"/>
<protein>
    <submittedName>
        <fullName evidence="1">Uncharacterized protein</fullName>
    </submittedName>
</protein>